<gene>
    <name evidence="2" type="ORF">DN052_10215</name>
</gene>
<dbReference type="AlphaFoldDB" id="A0A2W1K2M2"/>
<organism evidence="2 3">
    <name type="scientific">Acidithiobacillus ferrooxidans</name>
    <name type="common">Thiobacillus ferrooxidans</name>
    <dbReference type="NCBI Taxonomy" id="920"/>
    <lineage>
        <taxon>Bacteria</taxon>
        <taxon>Pseudomonadati</taxon>
        <taxon>Pseudomonadota</taxon>
        <taxon>Acidithiobacillia</taxon>
        <taxon>Acidithiobacillales</taxon>
        <taxon>Acidithiobacillaceae</taxon>
        <taxon>Acidithiobacillus</taxon>
    </lineage>
</organism>
<dbReference type="GO" id="GO:0016787">
    <property type="term" value="F:hydrolase activity"/>
    <property type="evidence" value="ECO:0007669"/>
    <property type="project" value="UniProtKB-KW"/>
</dbReference>
<name>A0A2W1K2M2_ACIFR</name>
<dbReference type="InterPro" id="IPR022742">
    <property type="entry name" value="Hydrolase_4"/>
</dbReference>
<evidence type="ECO:0000259" key="1">
    <source>
        <dbReference type="Pfam" id="PF12146"/>
    </source>
</evidence>
<evidence type="ECO:0000313" key="2">
    <source>
        <dbReference type="EMBL" id="PZD80793.1"/>
    </source>
</evidence>
<dbReference type="PANTHER" id="PTHR46438">
    <property type="entry name" value="ALPHA/BETA-HYDROLASES SUPERFAMILY PROTEIN"/>
    <property type="match status" value="1"/>
</dbReference>
<sequence length="206" mass="22322">MSAHLPSQVMTLTTSDGLKLEADVYPTHRPWCILAHGKAYDKSAWNHLAADMQQWGWTVLTPNFRGYGHSEQGNGSRYDQDILASIAFARSKHAEPLVLLGASMGGIAILAALAGNDVIVDGVVLLSPAGGIEYLPHLSGKASRGLLLFSENEAYVAPAREIAAHPPFPIYVRMWSGDLHAHKLLDSPQSGSEVRAVIRDFLAHHL</sequence>
<protein>
    <submittedName>
        <fullName evidence="2">Alpha/beta hydrolase</fullName>
    </submittedName>
</protein>
<dbReference type="InterPro" id="IPR029058">
    <property type="entry name" value="AB_hydrolase_fold"/>
</dbReference>
<keyword evidence="2" id="KW-0378">Hydrolase</keyword>
<dbReference type="OrthoDB" id="9777090at2"/>
<dbReference type="EMBL" id="QKQP01000005">
    <property type="protein sequence ID" value="PZD80793.1"/>
    <property type="molecule type" value="Genomic_DNA"/>
</dbReference>
<comment type="caution">
    <text evidence="2">The sequence shown here is derived from an EMBL/GenBank/DDBJ whole genome shotgun (WGS) entry which is preliminary data.</text>
</comment>
<dbReference type="GeneID" id="65281813"/>
<dbReference type="Proteomes" id="UP000248886">
    <property type="component" value="Unassembled WGS sequence"/>
</dbReference>
<reference evidence="2 3" key="1">
    <citation type="submission" date="2018-06" db="EMBL/GenBank/DDBJ databases">
        <title>Draft sequence of Acidithiobacillus ferrooxidans CCM 4253.</title>
        <authorList>
            <person name="Moya-Beltran A."/>
            <person name="Castro M."/>
            <person name="Covarrubias P.C."/>
            <person name="Issotta F."/>
            <person name="Janiczek O."/>
            <person name="Mandl M."/>
            <person name="Kucera J."/>
            <person name="Quatrini R."/>
        </authorList>
    </citation>
    <scope>NUCLEOTIDE SEQUENCE [LARGE SCALE GENOMIC DNA]</scope>
    <source>
        <strain evidence="2 3">CCM 4253</strain>
    </source>
</reference>
<evidence type="ECO:0000313" key="3">
    <source>
        <dbReference type="Proteomes" id="UP000248886"/>
    </source>
</evidence>
<feature type="domain" description="Serine aminopeptidase S33" evidence="1">
    <location>
        <begin position="28"/>
        <end position="134"/>
    </location>
</feature>
<accession>A0A2W1K2M2</accession>
<proteinExistence type="predicted"/>
<dbReference type="RefSeq" id="WP_012537381.1">
    <property type="nucleotide sequence ID" value="NZ_AP025160.1"/>
</dbReference>
<dbReference type="Gene3D" id="3.40.50.1820">
    <property type="entry name" value="alpha/beta hydrolase"/>
    <property type="match status" value="1"/>
</dbReference>
<dbReference type="Pfam" id="PF12146">
    <property type="entry name" value="Hydrolase_4"/>
    <property type="match status" value="1"/>
</dbReference>
<dbReference type="SUPFAM" id="SSF53474">
    <property type="entry name" value="alpha/beta-Hydrolases"/>
    <property type="match status" value="1"/>
</dbReference>
<dbReference type="OMA" id="YELNTAD"/>